<dbReference type="PANTHER" id="PTHR40083">
    <property type="entry name" value="UPF0122 PROTEIN CBO2450/CLC_2298"/>
    <property type="match status" value="1"/>
</dbReference>
<name>A0A6I8M7V5_9FUSO</name>
<organism evidence="4 5">
    <name type="scientific">Oceanivirga miroungae</name>
    <dbReference type="NCBI Taxonomy" id="1130046"/>
    <lineage>
        <taxon>Bacteria</taxon>
        <taxon>Fusobacteriati</taxon>
        <taxon>Fusobacteriota</taxon>
        <taxon>Fusobacteriia</taxon>
        <taxon>Fusobacteriales</taxon>
        <taxon>Leptotrichiaceae</taxon>
        <taxon>Oceanivirga</taxon>
    </lineage>
</organism>
<proteinExistence type="inferred from homology"/>
<dbReference type="NCBIfam" id="NF045758">
    <property type="entry name" value="YlxM"/>
    <property type="match status" value="1"/>
</dbReference>
<keyword evidence="5" id="KW-1185">Reference proteome</keyword>
<dbReference type="Gene3D" id="1.10.10.10">
    <property type="entry name" value="Winged helix-like DNA-binding domain superfamily/Winged helix DNA-binding domain"/>
    <property type="match status" value="1"/>
</dbReference>
<gene>
    <name evidence="4" type="ORF">OMES3154_00772</name>
</gene>
<evidence type="ECO:0000256" key="2">
    <source>
        <dbReference type="ARBA" id="ARBA00024764"/>
    </source>
</evidence>
<evidence type="ECO:0000256" key="1">
    <source>
        <dbReference type="ARBA" id="ARBA00008720"/>
    </source>
</evidence>
<dbReference type="InterPro" id="IPR013324">
    <property type="entry name" value="RNA_pol_sigma_r3/r4-like"/>
</dbReference>
<dbReference type="InterPro" id="IPR007394">
    <property type="entry name" value="UPF0122"/>
</dbReference>
<dbReference type="InterPro" id="IPR054831">
    <property type="entry name" value="UPF0122_fam_protein"/>
</dbReference>
<protein>
    <recommendedName>
        <fullName evidence="3">UPF0122 protein OMES3154_00772</fullName>
    </recommendedName>
</protein>
<evidence type="ECO:0000313" key="5">
    <source>
        <dbReference type="Proteomes" id="UP000419017"/>
    </source>
</evidence>
<dbReference type="SUPFAM" id="SSF88659">
    <property type="entry name" value="Sigma3 and sigma4 domains of RNA polymerase sigma factors"/>
    <property type="match status" value="1"/>
</dbReference>
<dbReference type="PANTHER" id="PTHR40083:SF1">
    <property type="entry name" value="UPF0122 PROTEIN YLXM"/>
    <property type="match status" value="1"/>
</dbReference>
<comment type="similarity">
    <text evidence="1 3">Belongs to the UPF0122 family.</text>
</comment>
<dbReference type="AlphaFoldDB" id="A0A6I8M7V5"/>
<comment type="function">
    <text evidence="2 3">Might take part in the signal recognition particle (SRP) pathway. This is inferred from the conservation of its genetic proximity to ftsY/ffh. May be a regulatory protein.</text>
</comment>
<evidence type="ECO:0000313" key="4">
    <source>
        <dbReference type="EMBL" id="VWL85487.1"/>
    </source>
</evidence>
<dbReference type="Pfam" id="PF04297">
    <property type="entry name" value="UPF0122"/>
    <property type="match status" value="1"/>
</dbReference>
<dbReference type="InterPro" id="IPR036388">
    <property type="entry name" value="WH-like_DNA-bd_sf"/>
</dbReference>
<dbReference type="EMBL" id="CABWIB010000001">
    <property type="protein sequence ID" value="VWL85487.1"/>
    <property type="molecule type" value="Genomic_DNA"/>
</dbReference>
<dbReference type="RefSeq" id="WP_156683479.1">
    <property type="nucleotide sequence ID" value="NZ_CABWIB010000001.1"/>
</dbReference>
<reference evidence="4 5" key="1">
    <citation type="submission" date="2019-10" db="EMBL/GenBank/DDBJ databases">
        <authorList>
            <person name="Blom J."/>
        </authorList>
    </citation>
    <scope>NUCLEOTIDE SEQUENCE [LARGE SCALE GENOMIC DNA]</scope>
    <source>
        <strain evidence="4 5">ES3154-GLU</strain>
    </source>
</reference>
<sequence>MREIDEFLKYSNLFNIYKDLLSNKQKEYMSAFFEEDNSFSEIAEALNISRQAVFENIKKGCIKLDFFEEKLGILKKEEEYINMLEDLDKNFSRENLTKIISKVKGY</sequence>
<accession>A0A6I8M7V5</accession>
<dbReference type="Proteomes" id="UP000419017">
    <property type="component" value="Unassembled WGS sequence"/>
</dbReference>
<evidence type="ECO:0000256" key="3">
    <source>
        <dbReference type="HAMAP-Rule" id="MF_00245"/>
    </source>
</evidence>
<dbReference type="HAMAP" id="MF_00245">
    <property type="entry name" value="UPF0122"/>
    <property type="match status" value="1"/>
</dbReference>